<comment type="caution">
    <text evidence="1">The sequence shown here is derived from an EMBL/GenBank/DDBJ whole genome shotgun (WGS) entry which is preliminary data.</text>
</comment>
<organism evidence="1 2">
    <name type="scientific">Roseivirga seohaensis subsp. aquiponti</name>
    <dbReference type="NCBI Taxonomy" id="1566026"/>
    <lineage>
        <taxon>Bacteria</taxon>
        <taxon>Pseudomonadati</taxon>
        <taxon>Bacteroidota</taxon>
        <taxon>Cytophagia</taxon>
        <taxon>Cytophagales</taxon>
        <taxon>Roseivirgaceae</taxon>
        <taxon>Roseivirga</taxon>
    </lineage>
</organism>
<reference evidence="2" key="1">
    <citation type="submission" date="2014-11" db="EMBL/GenBank/DDBJ databases">
        <title>Genome sequencing of Roseivirga sp. D-25.</title>
        <authorList>
            <person name="Selvaratnam C."/>
            <person name="Thevarajoo S."/>
            <person name="Goh K.M."/>
            <person name="Eee R."/>
            <person name="Chan K.-G."/>
            <person name="Chong C.S."/>
        </authorList>
    </citation>
    <scope>NUCLEOTIDE SEQUENCE [LARGE SCALE GENOMIC DNA]</scope>
    <source>
        <strain evidence="2">D-25</strain>
    </source>
</reference>
<evidence type="ECO:0000313" key="1">
    <source>
        <dbReference type="EMBL" id="KOF04245.1"/>
    </source>
</evidence>
<proteinExistence type="predicted"/>
<accession>A0A0L8APU1</accession>
<dbReference type="Proteomes" id="UP000036908">
    <property type="component" value="Unassembled WGS sequence"/>
</dbReference>
<dbReference type="EMBL" id="JSVA01000003">
    <property type="protein sequence ID" value="KOF04245.1"/>
    <property type="molecule type" value="Genomic_DNA"/>
</dbReference>
<gene>
    <name evidence="1" type="ORF">OB69_01585</name>
</gene>
<name>A0A0L8APU1_9BACT</name>
<keyword evidence="2" id="KW-1185">Reference proteome</keyword>
<protein>
    <submittedName>
        <fullName evidence="1">Uncharacterized protein</fullName>
    </submittedName>
</protein>
<evidence type="ECO:0000313" key="2">
    <source>
        <dbReference type="Proteomes" id="UP000036908"/>
    </source>
</evidence>
<dbReference type="AlphaFoldDB" id="A0A0L8APU1"/>
<sequence>MGLILSYYQAFKLTSTLGIKNPKQQCFGFFALQHKNETVKTVGVSLFIYCPRFQPWAICVKGT</sequence>